<feature type="compositionally biased region" description="Polar residues" evidence="1">
    <location>
        <begin position="137"/>
        <end position="146"/>
    </location>
</feature>
<name>A0A4Z0BJL9_9BURK</name>
<accession>A0A4Z0BJL9</accession>
<feature type="compositionally biased region" description="Low complexity" evidence="1">
    <location>
        <begin position="151"/>
        <end position="168"/>
    </location>
</feature>
<evidence type="ECO:0000313" key="3">
    <source>
        <dbReference type="Proteomes" id="UP000297564"/>
    </source>
</evidence>
<comment type="caution">
    <text evidence="2">The sequence shown here is derived from an EMBL/GenBank/DDBJ whole genome shotgun (WGS) entry which is preliminary data.</text>
</comment>
<organism evidence="2 3">
    <name type="scientific">Ramlibacter rhizophilus</name>
    <dbReference type="NCBI Taxonomy" id="1781167"/>
    <lineage>
        <taxon>Bacteria</taxon>
        <taxon>Pseudomonadati</taxon>
        <taxon>Pseudomonadota</taxon>
        <taxon>Betaproteobacteria</taxon>
        <taxon>Burkholderiales</taxon>
        <taxon>Comamonadaceae</taxon>
        <taxon>Ramlibacter</taxon>
    </lineage>
</organism>
<evidence type="ECO:0000313" key="2">
    <source>
        <dbReference type="EMBL" id="TFY98467.1"/>
    </source>
</evidence>
<dbReference type="Proteomes" id="UP000297564">
    <property type="component" value="Unassembled WGS sequence"/>
</dbReference>
<feature type="region of interest" description="Disordered" evidence="1">
    <location>
        <begin position="40"/>
        <end position="199"/>
    </location>
</feature>
<feature type="compositionally biased region" description="Basic and acidic residues" evidence="1">
    <location>
        <begin position="126"/>
        <end position="136"/>
    </location>
</feature>
<dbReference type="OrthoDB" id="8910695at2"/>
<gene>
    <name evidence="2" type="ORF">EZ242_13055</name>
</gene>
<feature type="compositionally biased region" description="Basic and acidic residues" evidence="1">
    <location>
        <begin position="43"/>
        <end position="66"/>
    </location>
</feature>
<evidence type="ECO:0000256" key="1">
    <source>
        <dbReference type="SAM" id="MobiDB-lite"/>
    </source>
</evidence>
<dbReference type="RefSeq" id="WP_135285618.1">
    <property type="nucleotide sequence ID" value="NZ_SMLL01000005.1"/>
</dbReference>
<protein>
    <submittedName>
        <fullName evidence="2">Uncharacterized protein</fullName>
    </submittedName>
</protein>
<feature type="compositionally biased region" description="Basic and acidic residues" evidence="1">
    <location>
        <begin position="91"/>
        <end position="108"/>
    </location>
</feature>
<reference evidence="2 3" key="1">
    <citation type="submission" date="2019-03" db="EMBL/GenBank/DDBJ databases">
        <title>Ramlibacter rhizophilus CCTCC AB2015357, whole genome shotgun sequence.</title>
        <authorList>
            <person name="Zhang X."/>
            <person name="Feng G."/>
            <person name="Zhu H."/>
        </authorList>
    </citation>
    <scope>NUCLEOTIDE SEQUENCE [LARGE SCALE GENOMIC DNA]</scope>
    <source>
        <strain evidence="2 3">CCTCC AB2015357</strain>
    </source>
</reference>
<sequence length="199" mass="22057">MAWNRIQAARLLSTKEMALFESSLSDQAPQMADKELQATIRRTRNERDKYQDLLRRQRVSTRERSGTKSGRSGVANARTDQKVQVFSEALGRLEKQQAQRERHSEKPAASKPGRKTTVRSAVRLAVESKARSRTSDKPQASRSSKAPSDGPRSAAASKAATQSPATTPHAKRAQAMGQQRPLAHVSSRGRQQQAKRDSK</sequence>
<dbReference type="EMBL" id="SMLL01000005">
    <property type="protein sequence ID" value="TFY98467.1"/>
    <property type="molecule type" value="Genomic_DNA"/>
</dbReference>
<dbReference type="AlphaFoldDB" id="A0A4Z0BJL9"/>
<keyword evidence="3" id="KW-1185">Reference proteome</keyword>
<proteinExistence type="predicted"/>